<feature type="region of interest" description="Disordered" evidence="2">
    <location>
        <begin position="152"/>
        <end position="227"/>
    </location>
</feature>
<feature type="compositionally biased region" description="Polar residues" evidence="2">
    <location>
        <begin position="326"/>
        <end position="347"/>
    </location>
</feature>
<evidence type="ECO:0000256" key="1">
    <source>
        <dbReference type="SAM" id="Coils"/>
    </source>
</evidence>
<organism evidence="3 4">
    <name type="scientific">Spodoptera exigua</name>
    <name type="common">Beet armyworm</name>
    <name type="synonym">Noctua fulgens</name>
    <dbReference type="NCBI Taxonomy" id="7107"/>
    <lineage>
        <taxon>Eukaryota</taxon>
        <taxon>Metazoa</taxon>
        <taxon>Ecdysozoa</taxon>
        <taxon>Arthropoda</taxon>
        <taxon>Hexapoda</taxon>
        <taxon>Insecta</taxon>
        <taxon>Pterygota</taxon>
        <taxon>Neoptera</taxon>
        <taxon>Endopterygota</taxon>
        <taxon>Lepidoptera</taxon>
        <taxon>Glossata</taxon>
        <taxon>Ditrysia</taxon>
        <taxon>Noctuoidea</taxon>
        <taxon>Noctuidae</taxon>
        <taxon>Amphipyrinae</taxon>
        <taxon>Spodoptera</taxon>
    </lineage>
</organism>
<reference evidence="3" key="1">
    <citation type="journal article" date="2021" name="G3 (Bethesda)">
        <title>Genome and transcriptome analysis of the beet armyworm Spodoptera exigua reveals targets for pest control. .</title>
        <authorList>
            <person name="Simon S."/>
            <person name="Breeschoten T."/>
            <person name="Jansen H.J."/>
            <person name="Dirks R.P."/>
            <person name="Schranz M.E."/>
            <person name="Ros V.I.D."/>
        </authorList>
    </citation>
    <scope>NUCLEOTIDE SEQUENCE</scope>
    <source>
        <strain evidence="3">TB_SE_WUR_2020</strain>
    </source>
</reference>
<keyword evidence="1" id="KW-0175">Coiled coil</keyword>
<dbReference type="EMBL" id="JACEFF010000714">
    <property type="protein sequence ID" value="KAH9632396.1"/>
    <property type="molecule type" value="Genomic_DNA"/>
</dbReference>
<sequence>MDDPHQIPPNTSEIKNILPDVVHSQQIPTVGSVTNDTETDIQPTENTEENTISHDGQESKTESISEHIPSKIEYSTDSDHASRTQDLLRVEPEQEKASKNSSLNFPVPHSPASDNPSTQDPSKVSVSLPLDVNAVSDIHLLSEESPVNLALSSDLSKDTHEKSQMSDHNVPLSKHDNDMPNLSPRSDKYLDSLNEESSHKLDISQHDSADVSDKIDSPEKVSSGSEEIIKLDIRGQGVPKFPFPAAKIIFGPPPEGGTVIDSNVEPIPVFPNLLSPFLVGAGDSLNVEEVFDDQGAYKVPSADKSLQLSPEKESLSSDKTLPLSAEQVSLSTDNSLQMSPDKQSLSSDKVEADLLVEEITVEDELKEKVYDKPEENSMPKSILPEETMSFSTMTDYKTICEEYHVKLVHLEDAITQRDELIEELTISLQRSVRERDDLRHENEHLTNEVQNLQHIVGERSPSEHDTVKAQLSDFIKYQSLLKDDSTKFYSAVMSGGSSLQSSNGEKDMDREEIVINYSKSDLRMSDASDDFQTGFEHKLTAIINKFDSYIEENLRNKLRESLIQVLCDEIGKMRIDNDTEIKELEAQLQSDKQAFSVETRRLRELLASVKAGNADIDALRQELDIKHEKEMENLRTYFEKKCSDMERRPKRR</sequence>
<protein>
    <submittedName>
        <fullName evidence="3">Uncharacterized protein</fullName>
    </submittedName>
</protein>
<feature type="compositionally biased region" description="Polar residues" evidence="2">
    <location>
        <begin position="23"/>
        <end position="50"/>
    </location>
</feature>
<feature type="region of interest" description="Disordered" evidence="2">
    <location>
        <begin position="302"/>
        <end position="348"/>
    </location>
</feature>
<gene>
    <name evidence="3" type="ORF">HF086_011896</name>
</gene>
<name>A0A922M986_SPOEX</name>
<evidence type="ECO:0000256" key="2">
    <source>
        <dbReference type="SAM" id="MobiDB-lite"/>
    </source>
</evidence>
<feature type="compositionally biased region" description="Basic and acidic residues" evidence="2">
    <location>
        <begin position="185"/>
        <end position="219"/>
    </location>
</feature>
<feature type="compositionally biased region" description="Basic and acidic residues" evidence="2">
    <location>
        <begin position="77"/>
        <end position="98"/>
    </location>
</feature>
<feature type="compositionally biased region" description="Basic and acidic residues" evidence="2">
    <location>
        <begin position="155"/>
        <end position="165"/>
    </location>
</feature>
<evidence type="ECO:0000313" key="4">
    <source>
        <dbReference type="Proteomes" id="UP000814243"/>
    </source>
</evidence>
<feature type="compositionally biased region" description="Polar residues" evidence="2">
    <location>
        <begin position="112"/>
        <end position="125"/>
    </location>
</feature>
<comment type="caution">
    <text evidence="3">The sequence shown here is derived from an EMBL/GenBank/DDBJ whole genome shotgun (WGS) entry which is preliminary data.</text>
</comment>
<feature type="compositionally biased region" description="Basic and acidic residues" evidence="2">
    <location>
        <begin position="51"/>
        <end position="70"/>
    </location>
</feature>
<feature type="coiled-coil region" evidence="1">
    <location>
        <begin position="421"/>
        <end position="455"/>
    </location>
</feature>
<accession>A0A922M986</accession>
<evidence type="ECO:0000313" key="3">
    <source>
        <dbReference type="EMBL" id="KAH9632396.1"/>
    </source>
</evidence>
<dbReference type="AlphaFoldDB" id="A0A922M986"/>
<proteinExistence type="predicted"/>
<feature type="region of interest" description="Disordered" evidence="2">
    <location>
        <begin position="1"/>
        <end position="125"/>
    </location>
</feature>
<dbReference type="Proteomes" id="UP000814243">
    <property type="component" value="Unassembled WGS sequence"/>
</dbReference>